<organism evidence="3 4">
    <name type="scientific">Labeo rohita</name>
    <name type="common">Indian major carp</name>
    <name type="synonym">Cyprinus rohita</name>
    <dbReference type="NCBI Taxonomy" id="84645"/>
    <lineage>
        <taxon>Eukaryota</taxon>
        <taxon>Metazoa</taxon>
        <taxon>Chordata</taxon>
        <taxon>Craniata</taxon>
        <taxon>Vertebrata</taxon>
        <taxon>Euteleostomi</taxon>
        <taxon>Actinopterygii</taxon>
        <taxon>Neopterygii</taxon>
        <taxon>Teleostei</taxon>
        <taxon>Ostariophysi</taxon>
        <taxon>Cypriniformes</taxon>
        <taxon>Cyprinidae</taxon>
        <taxon>Labeoninae</taxon>
        <taxon>Labeonini</taxon>
        <taxon>Labeo</taxon>
    </lineage>
</organism>
<dbReference type="InterPro" id="IPR001584">
    <property type="entry name" value="Integrase_cat-core"/>
</dbReference>
<dbReference type="Gene3D" id="1.10.340.70">
    <property type="match status" value="1"/>
</dbReference>
<gene>
    <name evidence="3" type="ORF">H4Q32_012632</name>
</gene>
<dbReference type="InterPro" id="IPR036397">
    <property type="entry name" value="RNaseH_sf"/>
</dbReference>
<dbReference type="PANTHER" id="PTHR37984:SF15">
    <property type="entry name" value="INTEGRASE CATALYTIC DOMAIN-CONTAINING PROTEIN"/>
    <property type="match status" value="1"/>
</dbReference>
<dbReference type="Pfam" id="PF17921">
    <property type="entry name" value="Integrase_H2C2"/>
    <property type="match status" value="1"/>
</dbReference>
<name>A0ABQ8M0W5_LABRO</name>
<keyword evidence="4" id="KW-1185">Reference proteome</keyword>
<protein>
    <recommendedName>
        <fullName evidence="1">Gypsy retrotransposon integrase-like protein 1</fullName>
    </recommendedName>
</protein>
<comment type="caution">
    <text evidence="3">The sequence shown here is derived from an EMBL/GenBank/DDBJ whole genome shotgun (WGS) entry which is preliminary data.</text>
</comment>
<dbReference type="Pfam" id="PF00665">
    <property type="entry name" value="rve"/>
    <property type="match status" value="1"/>
</dbReference>
<evidence type="ECO:0000259" key="2">
    <source>
        <dbReference type="PROSITE" id="PS50994"/>
    </source>
</evidence>
<sequence length="700" mass="78232">MCLLPGLFEKRVLSDVEEQEESSVAIESPVAPVTPLNAGEVKSSLSMPKFELLSLSTDASPTSQVEAHLKVRLARLQLEAQDKAQARRDELQHQLEKYWIEADTKIRLRQLELQVKQETGVDNRSYVDPNAGNVNSVDVPTESVNNPVFASTSVLGDPPSAASFSVAKNIVLVPPFREKEVEAYFQAFERIAMALKWPSEAWSLMLQCKLTGKAQEVCASLSLEESVQYDAVKNAILRAYDAVSTRAQVKAACQQDEVDLSDTVLSDVFEKEMLPTEQINASHSHLETFVAPEMVAFLPVSRESLIEAQNNDCTLETCRASVAMSHSGKHQFFWDNDVLMRKWNARSLTEGDSDWGTVNQIVVPSKFRQHILAVVHDHPWAGHLGVTKTYDRILQHFFWPGLKTRVSRFCKTCHTCQMAGKPNQVVSPAPLYPIPAVGEAFERVIVDCVGRLPHTKTGNQYLLTIMCVTTRFPEAVPLRKITAATVTKALVKFFTTFGLPRIIQTDQGSNFLSKVFRKTMKALGISHVVSSSYHPESQGALERWHQTLKSTLRKYCLETENDWDDGIPMVPFAVRDARQESLGFSPAELVFGHNVRGPLKVLKDQFLSVGEAPKINVLDFVTRCRERLYRACATAKDALCRSQEKMKRRYDKHAVVRNFLPGEKVLVLLPVLGAALAARFSGPYVVKSKVSGDFQFGNVR</sequence>
<dbReference type="EMBL" id="JACTAM010000015">
    <property type="protein sequence ID" value="KAI2655857.1"/>
    <property type="molecule type" value="Genomic_DNA"/>
</dbReference>
<evidence type="ECO:0000313" key="3">
    <source>
        <dbReference type="EMBL" id="KAI2655857.1"/>
    </source>
</evidence>
<evidence type="ECO:0000256" key="1">
    <source>
        <dbReference type="ARBA" id="ARBA00039658"/>
    </source>
</evidence>
<dbReference type="InterPro" id="IPR050951">
    <property type="entry name" value="Retrovirus_Pol_polyprotein"/>
</dbReference>
<feature type="domain" description="Integrase catalytic" evidence="2">
    <location>
        <begin position="429"/>
        <end position="594"/>
    </location>
</feature>
<proteinExistence type="predicted"/>
<dbReference type="PROSITE" id="PS50994">
    <property type="entry name" value="INTEGRASE"/>
    <property type="match status" value="1"/>
</dbReference>
<reference evidence="3 4" key="1">
    <citation type="submission" date="2022-01" db="EMBL/GenBank/DDBJ databases">
        <title>A high-quality chromosome-level genome assembly of rohu carp, Labeo rohita.</title>
        <authorList>
            <person name="Arick M.A. II"/>
            <person name="Hsu C.-Y."/>
            <person name="Magbanua Z."/>
            <person name="Pechanova O."/>
            <person name="Grover C."/>
            <person name="Miller E."/>
            <person name="Thrash A."/>
            <person name="Ezzel L."/>
            <person name="Alam S."/>
            <person name="Benzie J."/>
            <person name="Hamilton M."/>
            <person name="Karsi A."/>
            <person name="Lawrence M.L."/>
            <person name="Peterson D.G."/>
        </authorList>
    </citation>
    <scope>NUCLEOTIDE SEQUENCE [LARGE SCALE GENOMIC DNA]</scope>
    <source>
        <strain evidence="4">BAU-BD-2019</strain>
        <tissue evidence="3">Blood</tissue>
    </source>
</reference>
<dbReference type="Proteomes" id="UP000830375">
    <property type="component" value="Unassembled WGS sequence"/>
</dbReference>
<dbReference type="InterPro" id="IPR012337">
    <property type="entry name" value="RNaseH-like_sf"/>
</dbReference>
<dbReference type="SUPFAM" id="SSF53098">
    <property type="entry name" value="Ribonuclease H-like"/>
    <property type="match status" value="1"/>
</dbReference>
<dbReference type="Gene3D" id="3.30.420.10">
    <property type="entry name" value="Ribonuclease H-like superfamily/Ribonuclease H"/>
    <property type="match status" value="1"/>
</dbReference>
<dbReference type="InterPro" id="IPR041588">
    <property type="entry name" value="Integrase_H2C2"/>
</dbReference>
<dbReference type="PANTHER" id="PTHR37984">
    <property type="entry name" value="PROTEIN CBG26694"/>
    <property type="match status" value="1"/>
</dbReference>
<evidence type="ECO:0000313" key="4">
    <source>
        <dbReference type="Proteomes" id="UP000830375"/>
    </source>
</evidence>
<accession>A0ABQ8M0W5</accession>